<keyword evidence="7 9" id="KW-0012">Acyltransferase</keyword>
<dbReference type="InterPro" id="IPR017861">
    <property type="entry name" value="KAE1/TsaD"/>
</dbReference>
<dbReference type="NCBIfam" id="TIGR00329">
    <property type="entry name" value="gcp_kae1"/>
    <property type="match status" value="1"/>
</dbReference>
<comment type="similarity">
    <text evidence="9">Belongs to the KAE1 / TsaD family.</text>
</comment>
<keyword evidence="4 9" id="KW-0819">tRNA processing</keyword>
<keyword evidence="3 9" id="KW-0808">Transferase</keyword>
<dbReference type="HAMAP" id="MF_01445">
    <property type="entry name" value="TsaD"/>
    <property type="match status" value="1"/>
</dbReference>
<evidence type="ECO:0000313" key="11">
    <source>
        <dbReference type="EMBL" id="LAC25061.1"/>
    </source>
</evidence>
<dbReference type="InterPro" id="IPR000905">
    <property type="entry name" value="Gcp-like_dom"/>
</dbReference>
<dbReference type="SUPFAM" id="SSF53067">
    <property type="entry name" value="Actin-like ATPase domain"/>
    <property type="match status" value="2"/>
</dbReference>
<name>A0A6A7G2S7_9CRUS</name>
<proteinExistence type="evidence at transcript level"/>
<accession>A0A6A7G2S7</accession>
<reference evidence="11" key="1">
    <citation type="submission" date="2017-11" db="EMBL/GenBank/DDBJ databases">
        <title>The sensing device of the deep-sea amphipod.</title>
        <authorList>
            <person name="Kobayashi H."/>
            <person name="Nagahama T."/>
            <person name="Arai W."/>
            <person name="Sasagawa Y."/>
            <person name="Umeda M."/>
            <person name="Hayashi T."/>
            <person name="Nikaido I."/>
            <person name="Watanabe H."/>
            <person name="Oguri K."/>
            <person name="Kitazato H."/>
            <person name="Fujioka K."/>
            <person name="Kido Y."/>
            <person name="Takami H."/>
        </authorList>
    </citation>
    <scope>NUCLEOTIDE SEQUENCE</scope>
    <source>
        <tissue evidence="11">Whole body</tissue>
    </source>
</reference>
<dbReference type="InterPro" id="IPR043129">
    <property type="entry name" value="ATPase_NBD"/>
</dbReference>
<comment type="cofactor">
    <cofactor evidence="9">
        <name>a divalent metal cation</name>
        <dbReference type="ChEBI" id="CHEBI:60240"/>
    </cofactor>
    <text evidence="9">Binds 1 divalent metal cation per subunit.</text>
</comment>
<dbReference type="GO" id="GO:0005739">
    <property type="term" value="C:mitochondrion"/>
    <property type="evidence" value="ECO:0007669"/>
    <property type="project" value="UniProtKB-SubCell"/>
</dbReference>
<evidence type="ECO:0000256" key="2">
    <source>
        <dbReference type="ARBA" id="ARBA00022490"/>
    </source>
</evidence>
<evidence type="ECO:0000256" key="1">
    <source>
        <dbReference type="ARBA" id="ARBA00012156"/>
    </source>
</evidence>
<sequence length="337" mass="36646">MIILGIETSCDETSISVLKDGKEILSNYISSQIDIHKEYGGVVPEIASRHHIKNIATIMEVSLKEAGITLDDVDYIAVTYAPGLIGALLVGISFAKGIAYGRGIPIIPVHHIKGHIYANFLEHKVELPAIALVVSGGHTNIIHIDINHKFTNLGGTLDDAVGESYDKVSRVMGLGYPGGPVIDQLSYEGDPNNIYMPEPKVGGYEFSFSGVKTSVINYVNKMNMKKEKYNPADIAASFQNRVVDILCKKTIKAALEKKVKNIVIAGGVAANSLLRKELLCRAKLEDIEVFYPSIKLCTDNAGMIAAAGYYKLVYGDSDKIFADLKLNGIANMEIEED</sequence>
<dbReference type="NCBIfam" id="TIGR03723">
    <property type="entry name" value="T6A_TsaD_YgjD"/>
    <property type="match status" value="1"/>
</dbReference>
<dbReference type="EMBL" id="IACT01005918">
    <property type="protein sequence ID" value="LAC25061.1"/>
    <property type="molecule type" value="mRNA"/>
</dbReference>
<dbReference type="Gene3D" id="3.30.420.40">
    <property type="match status" value="2"/>
</dbReference>
<evidence type="ECO:0000256" key="7">
    <source>
        <dbReference type="ARBA" id="ARBA00023315"/>
    </source>
</evidence>
<comment type="subunit">
    <text evidence="9">Homodimer.</text>
</comment>
<dbReference type="PANTHER" id="PTHR11735:SF6">
    <property type="entry name" value="TRNA N6-ADENOSINE THREONYLCARBAMOYLTRANSFERASE, MITOCHONDRIAL"/>
    <property type="match status" value="1"/>
</dbReference>
<evidence type="ECO:0000256" key="8">
    <source>
        <dbReference type="ARBA" id="ARBA00048117"/>
    </source>
</evidence>
<evidence type="ECO:0000256" key="6">
    <source>
        <dbReference type="ARBA" id="ARBA00023004"/>
    </source>
</evidence>
<keyword evidence="9" id="KW-0496">Mitochondrion</keyword>
<evidence type="ECO:0000256" key="3">
    <source>
        <dbReference type="ARBA" id="ARBA00022679"/>
    </source>
</evidence>
<dbReference type="GO" id="GO:0002949">
    <property type="term" value="P:tRNA threonylcarbamoyladenosine modification"/>
    <property type="evidence" value="ECO:0007669"/>
    <property type="project" value="UniProtKB-UniRule"/>
</dbReference>
<dbReference type="AlphaFoldDB" id="A0A6A7G2S7"/>
<comment type="function">
    <text evidence="9">Required for the formation of a threonylcarbamoyl group on adenosine at position 37 (t(6)A37) in mitochondrial tRNAs that read codons beginning with adenine. Probably involved in the transfer of the threonylcarbamoyl moiety of threonylcarbamoyl-AMP (TC-AMP) to the N6 group of A37. Involved in mitochondrial genome maintenance.</text>
</comment>
<keyword evidence="2" id="KW-0963">Cytoplasm</keyword>
<evidence type="ECO:0000256" key="5">
    <source>
        <dbReference type="ARBA" id="ARBA00022723"/>
    </source>
</evidence>
<dbReference type="Pfam" id="PF00814">
    <property type="entry name" value="TsaD"/>
    <property type="match status" value="1"/>
</dbReference>
<dbReference type="EC" id="2.3.1.234" evidence="1"/>
<dbReference type="PRINTS" id="PR00789">
    <property type="entry name" value="OSIALOPTASE"/>
</dbReference>
<comment type="subcellular location">
    <subcellularLocation>
        <location evidence="9">Mitochondrion</location>
    </subcellularLocation>
</comment>
<dbReference type="InterPro" id="IPR022450">
    <property type="entry name" value="TsaD"/>
</dbReference>
<organism evidence="11">
    <name type="scientific">Hirondellea gigas</name>
    <dbReference type="NCBI Taxonomy" id="1518452"/>
    <lineage>
        <taxon>Eukaryota</taxon>
        <taxon>Metazoa</taxon>
        <taxon>Ecdysozoa</taxon>
        <taxon>Arthropoda</taxon>
        <taxon>Crustacea</taxon>
        <taxon>Multicrustacea</taxon>
        <taxon>Malacostraca</taxon>
        <taxon>Eumalacostraca</taxon>
        <taxon>Peracarida</taxon>
        <taxon>Amphipoda</taxon>
        <taxon>Amphilochidea</taxon>
        <taxon>Lysianassida</taxon>
        <taxon>Lysianassidira</taxon>
        <taxon>Lysianassoidea</taxon>
        <taxon>Lysianassidae</taxon>
        <taxon>Hirondellea</taxon>
    </lineage>
</organism>
<keyword evidence="6" id="KW-0408">Iron</keyword>
<dbReference type="CDD" id="cd24133">
    <property type="entry name" value="ASKHA_NBD_TsaD_bac"/>
    <property type="match status" value="1"/>
</dbReference>
<evidence type="ECO:0000256" key="9">
    <source>
        <dbReference type="HAMAP-Rule" id="MF_03179"/>
    </source>
</evidence>
<evidence type="ECO:0000256" key="4">
    <source>
        <dbReference type="ARBA" id="ARBA00022694"/>
    </source>
</evidence>
<comment type="catalytic activity">
    <reaction evidence="8 9">
        <text>L-threonylcarbamoyladenylate + adenosine(37) in tRNA = N(6)-L-threonylcarbamoyladenosine(37) in tRNA + AMP + H(+)</text>
        <dbReference type="Rhea" id="RHEA:37059"/>
        <dbReference type="Rhea" id="RHEA-COMP:10162"/>
        <dbReference type="Rhea" id="RHEA-COMP:10163"/>
        <dbReference type="ChEBI" id="CHEBI:15378"/>
        <dbReference type="ChEBI" id="CHEBI:73682"/>
        <dbReference type="ChEBI" id="CHEBI:74411"/>
        <dbReference type="ChEBI" id="CHEBI:74418"/>
        <dbReference type="ChEBI" id="CHEBI:456215"/>
        <dbReference type="EC" id="2.3.1.234"/>
    </reaction>
</comment>
<keyword evidence="5 9" id="KW-0479">Metal-binding</keyword>
<dbReference type="GO" id="GO:0046872">
    <property type="term" value="F:metal ion binding"/>
    <property type="evidence" value="ECO:0007669"/>
    <property type="project" value="UniProtKB-KW"/>
</dbReference>
<protein>
    <recommendedName>
        <fullName evidence="1">N(6)-L-threonylcarbamoyladenine synthase</fullName>
        <ecNumber evidence="1">2.3.1.234</ecNumber>
    </recommendedName>
</protein>
<dbReference type="GO" id="GO:0061711">
    <property type="term" value="F:tRNA N(6)-L-threonylcarbamoyladenine synthase activity"/>
    <property type="evidence" value="ECO:0007669"/>
    <property type="project" value="UniProtKB-EC"/>
</dbReference>
<dbReference type="PANTHER" id="PTHR11735">
    <property type="entry name" value="TRNA N6-ADENOSINE THREONYLCARBAMOYLTRANSFERASE"/>
    <property type="match status" value="1"/>
</dbReference>
<dbReference type="FunFam" id="3.30.420.40:FF:000040">
    <property type="entry name" value="tRNA N6-adenosine threonylcarbamoyltransferase"/>
    <property type="match status" value="1"/>
</dbReference>
<evidence type="ECO:0000259" key="10">
    <source>
        <dbReference type="Pfam" id="PF00814"/>
    </source>
</evidence>
<feature type="domain" description="Gcp-like" evidence="10">
    <location>
        <begin position="23"/>
        <end position="305"/>
    </location>
</feature>